<proteinExistence type="predicted"/>
<dbReference type="RefSeq" id="XP_033603237.1">
    <property type="nucleotide sequence ID" value="XM_033746524.1"/>
</dbReference>
<dbReference type="PANTHER" id="PTHR24148:SF64">
    <property type="entry name" value="HETEROKARYON INCOMPATIBILITY DOMAIN-CONTAINING PROTEIN"/>
    <property type="match status" value="1"/>
</dbReference>
<dbReference type="Pfam" id="PF26639">
    <property type="entry name" value="Het-6_barrel"/>
    <property type="match status" value="1"/>
</dbReference>
<keyword evidence="4" id="KW-1185">Reference proteome</keyword>
<protein>
    <submittedName>
        <fullName evidence="3">HET-domain-containing protein</fullName>
    </submittedName>
</protein>
<dbReference type="AlphaFoldDB" id="A0A6A6WFU4"/>
<accession>A0A6A6WFU4</accession>
<dbReference type="Proteomes" id="UP000799437">
    <property type="component" value="Unassembled WGS sequence"/>
</dbReference>
<dbReference type="GeneID" id="54487578"/>
<evidence type="ECO:0000313" key="4">
    <source>
        <dbReference type="Proteomes" id="UP000799437"/>
    </source>
</evidence>
<feature type="region of interest" description="Disordered" evidence="1">
    <location>
        <begin position="215"/>
        <end position="236"/>
    </location>
</feature>
<dbReference type="InterPro" id="IPR010730">
    <property type="entry name" value="HET"/>
</dbReference>
<feature type="domain" description="Heterokaryon incompatibility" evidence="2">
    <location>
        <begin position="84"/>
        <end position="261"/>
    </location>
</feature>
<evidence type="ECO:0000313" key="3">
    <source>
        <dbReference type="EMBL" id="KAF2760786.1"/>
    </source>
</evidence>
<gene>
    <name evidence="3" type="ORF">EJ05DRAFT_497349</name>
</gene>
<dbReference type="InterPro" id="IPR052895">
    <property type="entry name" value="HetReg/Transcr_Mod"/>
</dbReference>
<feature type="region of interest" description="Disordered" evidence="1">
    <location>
        <begin position="461"/>
        <end position="481"/>
    </location>
</feature>
<reference evidence="3" key="1">
    <citation type="journal article" date="2020" name="Stud. Mycol.">
        <title>101 Dothideomycetes genomes: a test case for predicting lifestyles and emergence of pathogens.</title>
        <authorList>
            <person name="Haridas S."/>
            <person name="Albert R."/>
            <person name="Binder M."/>
            <person name="Bloem J."/>
            <person name="Labutti K."/>
            <person name="Salamov A."/>
            <person name="Andreopoulos B."/>
            <person name="Baker S."/>
            <person name="Barry K."/>
            <person name="Bills G."/>
            <person name="Bluhm B."/>
            <person name="Cannon C."/>
            <person name="Castanera R."/>
            <person name="Culley D."/>
            <person name="Daum C."/>
            <person name="Ezra D."/>
            <person name="Gonzalez J."/>
            <person name="Henrissat B."/>
            <person name="Kuo A."/>
            <person name="Liang C."/>
            <person name="Lipzen A."/>
            <person name="Lutzoni F."/>
            <person name="Magnuson J."/>
            <person name="Mondo S."/>
            <person name="Nolan M."/>
            <person name="Ohm R."/>
            <person name="Pangilinan J."/>
            <person name="Park H.-J."/>
            <person name="Ramirez L."/>
            <person name="Alfaro M."/>
            <person name="Sun H."/>
            <person name="Tritt A."/>
            <person name="Yoshinaga Y."/>
            <person name="Zwiers L.-H."/>
            <person name="Turgeon B."/>
            <person name="Goodwin S."/>
            <person name="Spatafora J."/>
            <person name="Crous P."/>
            <person name="Grigoriev I."/>
        </authorList>
    </citation>
    <scope>NUCLEOTIDE SEQUENCE</scope>
    <source>
        <strain evidence="3">CBS 121739</strain>
    </source>
</reference>
<evidence type="ECO:0000256" key="1">
    <source>
        <dbReference type="SAM" id="MobiDB-lite"/>
    </source>
</evidence>
<dbReference type="OrthoDB" id="4850726at2759"/>
<sequence length="688" mass="77043">MAIQSLSQTSSEHSAPIGVQEIYDLANLPPLPESPRDSQAYAYTPLIDSILEIRLINILPGREDDPLEVEICTTPLISANLPKYEALSYAWGSPEKTETIYLRNKTCFDYDVHHPGYGKPGCCVPATPYDILGVTSNLGSALRHLRYIDAPRVMWIDAICINQEDNLEKSDQVYSMADVFHKATRCIVWLGPEADDSSHAMHLLDTIGRRGNDFGRPVAEDDVNSSSTDHDPERPLTERGLRSILSITSRTWFSRLWTRQEIVHSSDESIVQCGWDHLLWGRLRNAFTPLYQNLRLCWLPPIKDLDEIVFSIFKNLMATPKKEVRFMNAMMAASTSHCVDPRDRVFAMISFNHEIRLRIKPDYSRTVLSVYTDLLLHMIDIGGSLNVLSHCGVALRPYGFPTWVRDWRVASPQEGLIFSWAGHWASAGTAAEVEYDKLKRKLSSRGLILQSIVHVWPSSTDSKNLASQECPDLRRDTPSQSPTPLVYNPFSIPSIVPPDERFDLPGMGRAQKDKLIRKLVGSPSKGCNSFRIVELLLEERCNTKRVEFMAEDGSHGIGPADTLSGDIVASFLGASVLFVLRPVSASSDYQLVGECCLHGYMYGEALFGRPLRPWLPAMLGRDADNRGPKRAYMDSITNNAQFADPRLPNILHSELSAEERASIQPDGTGFTPNLLRKIGVPLRTINLV</sequence>
<evidence type="ECO:0000259" key="2">
    <source>
        <dbReference type="Pfam" id="PF06985"/>
    </source>
</evidence>
<dbReference type="PANTHER" id="PTHR24148">
    <property type="entry name" value="ANKYRIN REPEAT DOMAIN-CONTAINING PROTEIN 39 HOMOLOG-RELATED"/>
    <property type="match status" value="1"/>
</dbReference>
<dbReference type="Pfam" id="PF06985">
    <property type="entry name" value="HET"/>
    <property type="match status" value="1"/>
</dbReference>
<name>A0A6A6WFU4_9PEZI</name>
<organism evidence="3 4">
    <name type="scientific">Pseudovirgaria hyperparasitica</name>
    <dbReference type="NCBI Taxonomy" id="470096"/>
    <lineage>
        <taxon>Eukaryota</taxon>
        <taxon>Fungi</taxon>
        <taxon>Dikarya</taxon>
        <taxon>Ascomycota</taxon>
        <taxon>Pezizomycotina</taxon>
        <taxon>Dothideomycetes</taxon>
        <taxon>Dothideomycetes incertae sedis</taxon>
        <taxon>Acrospermales</taxon>
        <taxon>Acrospermaceae</taxon>
        <taxon>Pseudovirgaria</taxon>
    </lineage>
</organism>
<dbReference type="EMBL" id="ML996567">
    <property type="protein sequence ID" value="KAF2760786.1"/>
    <property type="molecule type" value="Genomic_DNA"/>
</dbReference>